<name>A0A0E9SNX2_ANGAN</name>
<keyword evidence="1" id="KW-0812">Transmembrane</keyword>
<sequence length="70" mass="8388">MFTNATKVLIYQLFIMYTAYLIVYIQYIKDRVGWLCTHVYLYVCNINSSIFLFVLHFYFFLKCGASLSYV</sequence>
<keyword evidence="1" id="KW-1133">Transmembrane helix</keyword>
<reference evidence="2" key="1">
    <citation type="submission" date="2014-11" db="EMBL/GenBank/DDBJ databases">
        <authorList>
            <person name="Amaro Gonzalez C."/>
        </authorList>
    </citation>
    <scope>NUCLEOTIDE SEQUENCE</scope>
</reference>
<keyword evidence="1" id="KW-0472">Membrane</keyword>
<reference evidence="2" key="2">
    <citation type="journal article" date="2015" name="Fish Shellfish Immunol.">
        <title>Early steps in the European eel (Anguilla anguilla)-Vibrio vulnificus interaction in the gills: Role of the RtxA13 toxin.</title>
        <authorList>
            <person name="Callol A."/>
            <person name="Pajuelo D."/>
            <person name="Ebbesson L."/>
            <person name="Teles M."/>
            <person name="MacKenzie S."/>
            <person name="Amaro C."/>
        </authorList>
    </citation>
    <scope>NUCLEOTIDE SEQUENCE</scope>
</reference>
<evidence type="ECO:0000313" key="2">
    <source>
        <dbReference type="EMBL" id="JAH42350.1"/>
    </source>
</evidence>
<dbReference type="AlphaFoldDB" id="A0A0E9SNX2"/>
<feature type="transmembrane region" description="Helical" evidence="1">
    <location>
        <begin position="39"/>
        <end position="61"/>
    </location>
</feature>
<feature type="transmembrane region" description="Helical" evidence="1">
    <location>
        <begin position="9"/>
        <end position="27"/>
    </location>
</feature>
<protein>
    <submittedName>
        <fullName evidence="2">Uncharacterized protein</fullName>
    </submittedName>
</protein>
<organism evidence="2">
    <name type="scientific">Anguilla anguilla</name>
    <name type="common">European freshwater eel</name>
    <name type="synonym">Muraena anguilla</name>
    <dbReference type="NCBI Taxonomy" id="7936"/>
    <lineage>
        <taxon>Eukaryota</taxon>
        <taxon>Metazoa</taxon>
        <taxon>Chordata</taxon>
        <taxon>Craniata</taxon>
        <taxon>Vertebrata</taxon>
        <taxon>Euteleostomi</taxon>
        <taxon>Actinopterygii</taxon>
        <taxon>Neopterygii</taxon>
        <taxon>Teleostei</taxon>
        <taxon>Anguilliformes</taxon>
        <taxon>Anguillidae</taxon>
        <taxon>Anguilla</taxon>
    </lineage>
</organism>
<proteinExistence type="predicted"/>
<dbReference type="EMBL" id="GBXM01066227">
    <property type="protein sequence ID" value="JAH42350.1"/>
    <property type="molecule type" value="Transcribed_RNA"/>
</dbReference>
<accession>A0A0E9SNX2</accession>
<evidence type="ECO:0000256" key="1">
    <source>
        <dbReference type="SAM" id="Phobius"/>
    </source>
</evidence>